<dbReference type="OrthoDB" id="3750908at2759"/>
<evidence type="ECO:0000313" key="3">
    <source>
        <dbReference type="Proteomes" id="UP000799324"/>
    </source>
</evidence>
<feature type="transmembrane region" description="Helical" evidence="1">
    <location>
        <begin position="77"/>
        <end position="100"/>
    </location>
</feature>
<accession>A0A6A6SRT5</accession>
<evidence type="ECO:0000256" key="1">
    <source>
        <dbReference type="SAM" id="Phobius"/>
    </source>
</evidence>
<reference evidence="2" key="1">
    <citation type="journal article" date="2020" name="Stud. Mycol.">
        <title>101 Dothideomycetes genomes: a test case for predicting lifestyles and emergence of pathogens.</title>
        <authorList>
            <person name="Haridas S."/>
            <person name="Albert R."/>
            <person name="Binder M."/>
            <person name="Bloem J."/>
            <person name="Labutti K."/>
            <person name="Salamov A."/>
            <person name="Andreopoulos B."/>
            <person name="Baker S."/>
            <person name="Barry K."/>
            <person name="Bills G."/>
            <person name="Bluhm B."/>
            <person name="Cannon C."/>
            <person name="Castanera R."/>
            <person name="Culley D."/>
            <person name="Daum C."/>
            <person name="Ezra D."/>
            <person name="Gonzalez J."/>
            <person name="Henrissat B."/>
            <person name="Kuo A."/>
            <person name="Liang C."/>
            <person name="Lipzen A."/>
            <person name="Lutzoni F."/>
            <person name="Magnuson J."/>
            <person name="Mondo S."/>
            <person name="Nolan M."/>
            <person name="Ohm R."/>
            <person name="Pangilinan J."/>
            <person name="Park H.-J."/>
            <person name="Ramirez L."/>
            <person name="Alfaro M."/>
            <person name="Sun H."/>
            <person name="Tritt A."/>
            <person name="Yoshinaga Y."/>
            <person name="Zwiers L.-H."/>
            <person name="Turgeon B."/>
            <person name="Goodwin S."/>
            <person name="Spatafora J."/>
            <person name="Crous P."/>
            <person name="Grigoriev I."/>
        </authorList>
    </citation>
    <scope>NUCLEOTIDE SEQUENCE</scope>
    <source>
        <strain evidence="2">CBS 122681</strain>
    </source>
</reference>
<dbReference type="Proteomes" id="UP000799324">
    <property type="component" value="Unassembled WGS sequence"/>
</dbReference>
<feature type="transmembrane region" description="Helical" evidence="1">
    <location>
        <begin position="52"/>
        <end position="71"/>
    </location>
</feature>
<evidence type="ECO:0000313" key="2">
    <source>
        <dbReference type="EMBL" id="KAF2650505.1"/>
    </source>
</evidence>
<feature type="transmembrane region" description="Helical" evidence="1">
    <location>
        <begin position="147"/>
        <end position="164"/>
    </location>
</feature>
<dbReference type="AlphaFoldDB" id="A0A6A6SRT5"/>
<dbReference type="EMBL" id="MU004453">
    <property type="protein sequence ID" value="KAF2650505.1"/>
    <property type="molecule type" value="Genomic_DNA"/>
</dbReference>
<sequence>MPVVTITDYDNTHTHTPQPFSRQCPNLRTCWPGLSTSFNPFVADRDVALRRVAFLVILALRLLNTLMHGYMTRTSLSSIPATAINLLFFFFMAWNLHLIVECAGERKVLGYTFGRRSFDVFLRGLVIVHGAIFGMNVVLGWGGWDVLSNLVLLAIFGVAWVATWEAEDGRVSLV</sequence>
<organism evidence="2 3">
    <name type="scientific">Lophiostoma macrostomum CBS 122681</name>
    <dbReference type="NCBI Taxonomy" id="1314788"/>
    <lineage>
        <taxon>Eukaryota</taxon>
        <taxon>Fungi</taxon>
        <taxon>Dikarya</taxon>
        <taxon>Ascomycota</taxon>
        <taxon>Pezizomycotina</taxon>
        <taxon>Dothideomycetes</taxon>
        <taxon>Pleosporomycetidae</taxon>
        <taxon>Pleosporales</taxon>
        <taxon>Lophiostomataceae</taxon>
        <taxon>Lophiostoma</taxon>
    </lineage>
</organism>
<keyword evidence="1" id="KW-1133">Transmembrane helix</keyword>
<keyword evidence="1" id="KW-0472">Membrane</keyword>
<feature type="transmembrane region" description="Helical" evidence="1">
    <location>
        <begin position="120"/>
        <end position="141"/>
    </location>
</feature>
<keyword evidence="3" id="KW-1185">Reference proteome</keyword>
<keyword evidence="1" id="KW-0812">Transmembrane</keyword>
<proteinExistence type="predicted"/>
<name>A0A6A6SRT5_9PLEO</name>
<protein>
    <submittedName>
        <fullName evidence="2">Uncharacterized protein</fullName>
    </submittedName>
</protein>
<gene>
    <name evidence="2" type="ORF">K491DRAFT_697237</name>
</gene>